<keyword evidence="2" id="KW-0413">Isomerase</keyword>
<comment type="similarity">
    <text evidence="1">Belongs to the 4-oxalocrotonate tautomerase family.</text>
</comment>
<evidence type="ECO:0000256" key="2">
    <source>
        <dbReference type="ARBA" id="ARBA00023235"/>
    </source>
</evidence>
<evidence type="ECO:0000313" key="4">
    <source>
        <dbReference type="EMBL" id="GAA4539286.1"/>
    </source>
</evidence>
<evidence type="ECO:0000259" key="3">
    <source>
        <dbReference type="Pfam" id="PF01361"/>
    </source>
</evidence>
<dbReference type="SUPFAM" id="SSF55331">
    <property type="entry name" value="Tautomerase/MIF"/>
    <property type="match status" value="1"/>
</dbReference>
<keyword evidence="5" id="KW-1185">Reference proteome</keyword>
<name>A0ABP8RI08_9PSEU</name>
<evidence type="ECO:0000313" key="5">
    <source>
        <dbReference type="Proteomes" id="UP001501598"/>
    </source>
</evidence>
<comment type="caution">
    <text evidence="4">The sequence shown here is derived from an EMBL/GenBank/DDBJ whole genome shotgun (WGS) entry which is preliminary data.</text>
</comment>
<feature type="domain" description="4-oxalocrotonate tautomerase-like" evidence="3">
    <location>
        <begin position="81"/>
        <end position="128"/>
    </location>
</feature>
<proteinExistence type="inferred from homology"/>
<gene>
    <name evidence="4" type="ORF">GCM10023175_10330</name>
</gene>
<sequence>MPLVEIIHPAGAFDAEAKKKLLASLSSACLRWEGIEITDSSQSIAWAYLDERPADTISAGGRPLRQNVYKVTVSVMVGFMDYERIEGMIREVTDLVLEADGTDGTGDARVFVIINEVPSGTWGVDGKVWPTVFTAEALNIDPERVKRMAAAVESRPRLDVTLA</sequence>
<dbReference type="PANTHER" id="PTHR35530:SF2">
    <property type="entry name" value="BSL4019 PROTEIN"/>
    <property type="match status" value="1"/>
</dbReference>
<dbReference type="Pfam" id="PF01361">
    <property type="entry name" value="Tautomerase"/>
    <property type="match status" value="1"/>
</dbReference>
<dbReference type="Gene3D" id="3.30.429.10">
    <property type="entry name" value="Macrophage Migration Inhibitory Factor"/>
    <property type="match status" value="2"/>
</dbReference>
<dbReference type="PANTHER" id="PTHR35530">
    <property type="entry name" value="TAUTOMERASE-RELATED"/>
    <property type="match status" value="1"/>
</dbReference>
<evidence type="ECO:0000256" key="1">
    <source>
        <dbReference type="ARBA" id="ARBA00006723"/>
    </source>
</evidence>
<dbReference type="EMBL" id="BAABGT010000016">
    <property type="protein sequence ID" value="GAA4539286.1"/>
    <property type="molecule type" value="Genomic_DNA"/>
</dbReference>
<dbReference type="Proteomes" id="UP001501598">
    <property type="component" value="Unassembled WGS sequence"/>
</dbReference>
<dbReference type="InterPro" id="IPR004370">
    <property type="entry name" value="4-OT-like_dom"/>
</dbReference>
<organism evidence="4 5">
    <name type="scientific">Pseudonocardia xishanensis</name>
    <dbReference type="NCBI Taxonomy" id="630995"/>
    <lineage>
        <taxon>Bacteria</taxon>
        <taxon>Bacillati</taxon>
        <taxon>Actinomycetota</taxon>
        <taxon>Actinomycetes</taxon>
        <taxon>Pseudonocardiales</taxon>
        <taxon>Pseudonocardiaceae</taxon>
        <taxon>Pseudonocardia</taxon>
    </lineage>
</organism>
<protein>
    <recommendedName>
        <fullName evidence="3">4-oxalocrotonate tautomerase-like domain-containing protein</fullName>
    </recommendedName>
</protein>
<dbReference type="RefSeq" id="WP_345413228.1">
    <property type="nucleotide sequence ID" value="NZ_BAABGT010000016.1"/>
</dbReference>
<accession>A0ABP8RI08</accession>
<dbReference type="InterPro" id="IPR014347">
    <property type="entry name" value="Tautomerase/MIF_sf"/>
</dbReference>
<reference evidence="5" key="1">
    <citation type="journal article" date="2019" name="Int. J. Syst. Evol. Microbiol.">
        <title>The Global Catalogue of Microorganisms (GCM) 10K type strain sequencing project: providing services to taxonomists for standard genome sequencing and annotation.</title>
        <authorList>
            <consortium name="The Broad Institute Genomics Platform"/>
            <consortium name="The Broad Institute Genome Sequencing Center for Infectious Disease"/>
            <person name="Wu L."/>
            <person name="Ma J."/>
        </authorList>
    </citation>
    <scope>NUCLEOTIDE SEQUENCE [LARGE SCALE GENOMIC DNA]</scope>
    <source>
        <strain evidence="5">JCM 17906</strain>
    </source>
</reference>